<organism evidence="1">
    <name type="scientific">Capnocytophaga canimorsus</name>
    <dbReference type="NCBI Taxonomy" id="28188"/>
    <lineage>
        <taxon>Bacteria</taxon>
        <taxon>Pseudomonadati</taxon>
        <taxon>Bacteroidota</taxon>
        <taxon>Flavobacteriia</taxon>
        <taxon>Flavobacteriales</taxon>
        <taxon>Flavobacteriaceae</taxon>
        <taxon>Capnocytophaga</taxon>
    </lineage>
</organism>
<proteinExistence type="predicted"/>
<accession>A0A0B7H6I6</accession>
<evidence type="ECO:0000313" key="1">
    <source>
        <dbReference type="EMBL" id="CEN33552.1"/>
    </source>
</evidence>
<sequence>MKKVKKIFLLSLGIVIIIKLLCLLYLYWGHWSWYKNVTSEQRQNTRNGYFFARGEQGLYYELGYPPTESVNRNVFVKKMNFITEPDSLMSYFNKKDTIFYVERGYKWGKKTSKETRVLSENQTKYPYQIITQKMNIGQGKYFEFPYNKQYNLNIQDSILTIFSIALRKAENDTIKFEMILRDENSPTKVHCGIVKVF</sequence>
<dbReference type="Proteomes" id="UP000044026">
    <property type="component" value="Unassembled WGS sequence"/>
</dbReference>
<dbReference type="RefSeq" id="WP_041999021.1">
    <property type="nucleotide sequence ID" value="NZ_BOQI01000001.1"/>
</dbReference>
<name>A0A0B7H6I6_9FLAO</name>
<dbReference type="AlphaFoldDB" id="A0A0B7H6I6"/>
<protein>
    <submittedName>
        <fullName evidence="1">Uncharacterized protein</fullName>
    </submittedName>
</protein>
<reference evidence="1" key="1">
    <citation type="submission" date="2015-01" db="EMBL/GenBank/DDBJ databases">
        <authorList>
            <person name="Xiang T."/>
            <person name="Song Y."/>
            <person name="Huang L."/>
            <person name="Wang B."/>
            <person name="Wu P."/>
        </authorList>
    </citation>
    <scope>NUCLEOTIDE SEQUENCE [LARGE SCALE GENOMIC DNA]</scope>
    <source>
        <strain evidence="1">Cc12</strain>
    </source>
</reference>
<dbReference type="GeneID" id="69580354"/>
<gene>
    <name evidence="1" type="ORF">CCAN12_440001</name>
</gene>
<dbReference type="EMBL" id="CDOE01000039">
    <property type="protein sequence ID" value="CEN33552.1"/>
    <property type="molecule type" value="Genomic_DNA"/>
</dbReference>